<dbReference type="GO" id="GO:0008270">
    <property type="term" value="F:zinc ion binding"/>
    <property type="evidence" value="ECO:0007669"/>
    <property type="project" value="InterPro"/>
</dbReference>
<feature type="region of interest" description="Disordered" evidence="7">
    <location>
        <begin position="673"/>
        <end position="795"/>
    </location>
</feature>
<evidence type="ECO:0000313" key="10">
    <source>
        <dbReference type="EMBL" id="ELQ61857.1"/>
    </source>
</evidence>
<dbReference type="PANTHER" id="PTHR46910">
    <property type="entry name" value="TRANSCRIPTION FACTOR PDR1"/>
    <property type="match status" value="1"/>
</dbReference>
<feature type="compositionally biased region" description="Basic residues" evidence="7">
    <location>
        <begin position="972"/>
        <end position="986"/>
    </location>
</feature>
<feature type="region of interest" description="Disordered" evidence="7">
    <location>
        <begin position="353"/>
        <end position="389"/>
    </location>
</feature>
<dbReference type="CDD" id="cd12148">
    <property type="entry name" value="fungal_TF_MHR"/>
    <property type="match status" value="1"/>
</dbReference>
<dbReference type="PROSITE" id="PS50048">
    <property type="entry name" value="ZN2_CY6_FUNGAL_2"/>
    <property type="match status" value="1"/>
</dbReference>
<organism>
    <name type="scientific">Pyricularia oryzae (strain P131)</name>
    <name type="common">Rice blast fungus</name>
    <name type="synonym">Magnaporthe oryzae</name>
    <dbReference type="NCBI Taxonomy" id="1143193"/>
    <lineage>
        <taxon>Eukaryota</taxon>
        <taxon>Fungi</taxon>
        <taxon>Dikarya</taxon>
        <taxon>Ascomycota</taxon>
        <taxon>Pezizomycotina</taxon>
        <taxon>Sordariomycetes</taxon>
        <taxon>Sordariomycetidae</taxon>
        <taxon>Magnaporthales</taxon>
        <taxon>Pyriculariaceae</taxon>
        <taxon>Pyricularia</taxon>
    </lineage>
</organism>
<evidence type="ECO:0000256" key="3">
    <source>
        <dbReference type="ARBA" id="ARBA00023015"/>
    </source>
</evidence>
<dbReference type="InterPro" id="IPR050987">
    <property type="entry name" value="AtrR-like"/>
</dbReference>
<dbReference type="Pfam" id="PF00172">
    <property type="entry name" value="Zn_clus"/>
    <property type="match status" value="1"/>
</dbReference>
<evidence type="ECO:0000256" key="7">
    <source>
        <dbReference type="SAM" id="MobiDB-lite"/>
    </source>
</evidence>
<proteinExistence type="predicted"/>
<feature type="region of interest" description="Disordered" evidence="7">
    <location>
        <begin position="111"/>
        <end position="150"/>
    </location>
</feature>
<keyword evidence="8" id="KW-0472">Membrane</keyword>
<dbReference type="SUPFAM" id="SSF57701">
    <property type="entry name" value="Zn2/Cys6 DNA-binding domain"/>
    <property type="match status" value="1"/>
</dbReference>
<dbReference type="InterPro" id="IPR036864">
    <property type="entry name" value="Zn2-C6_fun-type_DNA-bd_sf"/>
</dbReference>
<feature type="compositionally biased region" description="Polar residues" evidence="7">
    <location>
        <begin position="744"/>
        <end position="770"/>
    </location>
</feature>
<feature type="domain" description="Zn(2)-C6 fungal-type" evidence="9">
    <location>
        <begin position="7"/>
        <end position="37"/>
    </location>
</feature>
<feature type="compositionally biased region" description="Acidic residues" evidence="7">
    <location>
        <begin position="781"/>
        <end position="790"/>
    </location>
</feature>
<evidence type="ECO:0000256" key="8">
    <source>
        <dbReference type="SAM" id="Phobius"/>
    </source>
</evidence>
<feature type="transmembrane region" description="Helical" evidence="8">
    <location>
        <begin position="866"/>
        <end position="888"/>
    </location>
</feature>
<feature type="compositionally biased region" description="Polar residues" evidence="7">
    <location>
        <begin position="364"/>
        <end position="374"/>
    </location>
</feature>
<evidence type="ECO:0000256" key="1">
    <source>
        <dbReference type="ARBA" id="ARBA00004123"/>
    </source>
</evidence>
<dbReference type="Gene3D" id="4.10.240.10">
    <property type="entry name" value="Zn(2)-C6 fungal-type DNA-binding domain"/>
    <property type="match status" value="1"/>
</dbReference>
<comment type="subcellular location">
    <subcellularLocation>
        <location evidence="1">Nucleus</location>
    </subcellularLocation>
</comment>
<evidence type="ECO:0000256" key="4">
    <source>
        <dbReference type="ARBA" id="ARBA00023125"/>
    </source>
</evidence>
<accession>L7J0Y3</accession>
<keyword evidence="5" id="KW-0804">Transcription</keyword>
<evidence type="ECO:0000256" key="6">
    <source>
        <dbReference type="ARBA" id="ARBA00023242"/>
    </source>
</evidence>
<protein>
    <recommendedName>
        <fullName evidence="9">Zn(2)-C6 fungal-type domain-containing protein</fullName>
    </recommendedName>
</protein>
<dbReference type="CDD" id="cd00067">
    <property type="entry name" value="GAL4"/>
    <property type="match status" value="1"/>
</dbReference>
<feature type="region of interest" description="Disordered" evidence="7">
    <location>
        <begin position="966"/>
        <end position="986"/>
    </location>
</feature>
<dbReference type="Pfam" id="PF04082">
    <property type="entry name" value="Fungal_trans"/>
    <property type="match status" value="1"/>
</dbReference>
<evidence type="ECO:0000256" key="5">
    <source>
        <dbReference type="ARBA" id="ARBA00023163"/>
    </source>
</evidence>
<dbReference type="GO" id="GO:0003677">
    <property type="term" value="F:DNA binding"/>
    <property type="evidence" value="ECO:0007669"/>
    <property type="project" value="UniProtKB-KW"/>
</dbReference>
<dbReference type="SMART" id="SM00066">
    <property type="entry name" value="GAL4"/>
    <property type="match status" value="1"/>
</dbReference>
<keyword evidence="8" id="KW-0812">Transmembrane</keyword>
<evidence type="ECO:0000259" key="9">
    <source>
        <dbReference type="PROSITE" id="PS50048"/>
    </source>
</evidence>
<name>L7J0Y3_PYRO1</name>
<keyword evidence="2" id="KW-0479">Metal-binding</keyword>
<feature type="compositionally biased region" description="Polar residues" evidence="7">
    <location>
        <begin position="695"/>
        <end position="705"/>
    </location>
</feature>
<evidence type="ECO:0000256" key="2">
    <source>
        <dbReference type="ARBA" id="ARBA00022723"/>
    </source>
</evidence>
<keyword evidence="3" id="KW-0805">Transcription regulation</keyword>
<dbReference type="PROSITE" id="PS00463">
    <property type="entry name" value="ZN2_CY6_FUNGAL_1"/>
    <property type="match status" value="1"/>
</dbReference>
<keyword evidence="4" id="KW-0238">DNA-binding</keyword>
<gene>
    <name evidence="10" type="ORF">OOW_P131scaffold01141g4</name>
</gene>
<dbReference type="PANTHER" id="PTHR46910:SF37">
    <property type="entry name" value="ZN(II)2CYS6 TRANSCRIPTION FACTOR (EUROFUNG)"/>
    <property type="match status" value="1"/>
</dbReference>
<feature type="compositionally biased region" description="Basic and acidic residues" evidence="7">
    <location>
        <begin position="771"/>
        <end position="780"/>
    </location>
</feature>
<dbReference type="GO" id="GO:0006351">
    <property type="term" value="P:DNA-templated transcription"/>
    <property type="evidence" value="ECO:0007669"/>
    <property type="project" value="InterPro"/>
</dbReference>
<sequence length="1057" mass="117244">MVGRKKACDSCHRRKIQCHGSLPQCNWCKQRGLPCTFNRETSIRRKSSRPAQAATSRGSQNDLARRMDRIEQILQAAQRNQADPSSGLPRHDTVLEEAAALAADLLADGSSAIPSPAMSSPGRNRSGETQSQSWPAVKLEEGVPPGPMVDHVETAQQHTYPSPFSSIPSYAPPGFGYLPQATAMPSGAGFGKLYVAGMDLGELSPYNGVPYFSDAGLDWIRERCDTEPQFDSIFARLRAPSGPRTASTPASNPARDSADPEDQSTNGQCTTGQCYDDGILWQTRPDGWFLEQGHLNVGDMPAVLKRQPAADLPDRALLEYCVLLFRQSFLGVTTPVVDPVLFAATIERAYSYYQPTTDDRQPRETSGSPSQDASRSPMDKSDEAEAGNDHAWEYRRKRRLGDEYRSRRGMEALCAKACIFAFMALVSLIETDKDAGLPAIDGDAYAAATHLMFAEFIPAASVVTVETVTMLTIFHTLTGQLQAAGMFHTSAVRVLFMLGGHTAYGSGFSPEDDPLAPPNMNGIHISVSPEKEDHVDEKPPPETPDARLRRHMRNLYRISYLLDKELELRTGLPPCMDNDYCDLAILERSWSVDADGLPLDKHMSTGNTGFSKYNLTLREEIAFKEKLDPAQLRISMIKSRVSKLLYSVVSLRKSDAQLLRDIRELDEELDRWRSSLPPQHRPMLVVPTRTKNRSRGSTAPGTSPSGARADSMMSQGASPIKPFPHGPTSEYEHHHHHHHQQHQTSTGHSVTPEATSNGSSNPWTPMNGDQSSRHDSARTNEEDDSDSSDSDDIRSKDRNRWYSNDLIMHFEYHYLMGTIHRASGRCRAWTQGGEMAGISSSQALALQASRSTLMYLRTAVMSRHGMAFWMLFFYPMSAILAIFCNVLLNPLDASAEEDLELLGSVENLIKEMRRRRHLSPNEMVNITMIDEFVAELTRLGNCAIHNASREANGPDGGSVAHENQQQLLQQQQHHHHHQQQHQQHHPIRRASFNIVGVNGTSGVSVNFNSAWGELPASPWLLASGNDLHAYHIAGHITKVSPYLGYWAIGWFMAVAWP</sequence>
<dbReference type="InterPro" id="IPR007219">
    <property type="entry name" value="XnlR_reg_dom"/>
</dbReference>
<dbReference type="EMBL" id="JH794812">
    <property type="protein sequence ID" value="ELQ61857.1"/>
    <property type="molecule type" value="Genomic_DNA"/>
</dbReference>
<dbReference type="AlphaFoldDB" id="L7J0Y3"/>
<dbReference type="GO" id="GO:0005634">
    <property type="term" value="C:nucleus"/>
    <property type="evidence" value="ECO:0007669"/>
    <property type="project" value="UniProtKB-SubCell"/>
</dbReference>
<feature type="compositionally biased region" description="Basic and acidic residues" evidence="7">
    <location>
        <begin position="377"/>
        <end position="389"/>
    </location>
</feature>
<feature type="region of interest" description="Disordered" evidence="7">
    <location>
        <begin position="42"/>
        <end position="64"/>
    </location>
</feature>
<feature type="region of interest" description="Disordered" evidence="7">
    <location>
        <begin position="236"/>
        <end position="269"/>
    </location>
</feature>
<feature type="compositionally biased region" description="Low complexity" evidence="7">
    <location>
        <begin position="111"/>
        <end position="121"/>
    </location>
</feature>
<dbReference type="GO" id="GO:0000981">
    <property type="term" value="F:DNA-binding transcription factor activity, RNA polymerase II-specific"/>
    <property type="evidence" value="ECO:0007669"/>
    <property type="project" value="InterPro"/>
</dbReference>
<reference evidence="10" key="1">
    <citation type="journal article" date="2012" name="PLoS Genet.">
        <title>Comparative analysis of the genomes of two field isolates of the rice blast fungus Magnaporthe oryzae.</title>
        <authorList>
            <person name="Xue M."/>
            <person name="Yang J."/>
            <person name="Li Z."/>
            <person name="Hu S."/>
            <person name="Yao N."/>
            <person name="Dean R.A."/>
            <person name="Zhao W."/>
            <person name="Shen M."/>
            <person name="Zhang H."/>
            <person name="Li C."/>
            <person name="Liu L."/>
            <person name="Cao L."/>
            <person name="Xu X."/>
            <person name="Xing Y."/>
            <person name="Hsiang T."/>
            <person name="Zhang Z."/>
            <person name="Xu J.R."/>
            <person name="Peng Y.L."/>
        </authorList>
    </citation>
    <scope>NUCLEOTIDE SEQUENCE [LARGE SCALE GENOMIC DNA]</scope>
    <source>
        <strain evidence="10">P131</strain>
    </source>
</reference>
<dbReference type="InterPro" id="IPR001138">
    <property type="entry name" value="Zn2Cys6_DnaBD"/>
</dbReference>
<feature type="compositionally biased region" description="Polar residues" evidence="7">
    <location>
        <begin position="49"/>
        <end position="62"/>
    </location>
</feature>
<keyword evidence="8" id="KW-1133">Transmembrane helix</keyword>
<keyword evidence="6" id="KW-0539">Nucleus</keyword>